<feature type="domain" description="DRTGG" evidence="1">
    <location>
        <begin position="13"/>
        <end position="107"/>
    </location>
</feature>
<dbReference type="STRING" id="39060.SAMN05660706_12811"/>
<dbReference type="SUPFAM" id="SSF75138">
    <property type="entry name" value="HprK N-terminal domain-like"/>
    <property type="match status" value="1"/>
</dbReference>
<name>A0A1I6E6X5_9FIRM</name>
<dbReference type="InterPro" id="IPR010766">
    <property type="entry name" value="DRTGG"/>
</dbReference>
<proteinExistence type="predicted"/>
<dbReference type="AlphaFoldDB" id="A0A1I6E6X5"/>
<dbReference type="EMBL" id="FOYM01000028">
    <property type="protein sequence ID" value="SFR13494.1"/>
    <property type="molecule type" value="Genomic_DNA"/>
</dbReference>
<dbReference type="OrthoDB" id="9800356at2"/>
<reference evidence="3" key="1">
    <citation type="submission" date="2016-10" db="EMBL/GenBank/DDBJ databases">
        <authorList>
            <person name="Varghese N."/>
            <person name="Submissions S."/>
        </authorList>
    </citation>
    <scope>NUCLEOTIDE SEQUENCE [LARGE SCALE GENOMIC DNA]</scope>
    <source>
        <strain evidence="3">DSM 3669</strain>
    </source>
</reference>
<dbReference type="Pfam" id="PF07085">
    <property type="entry name" value="DRTGG"/>
    <property type="match status" value="1"/>
</dbReference>
<dbReference type="Gene3D" id="3.40.1390.20">
    <property type="entry name" value="HprK N-terminal domain-like"/>
    <property type="match status" value="1"/>
</dbReference>
<gene>
    <name evidence="2" type="ORF">SAMN05660706_12811</name>
</gene>
<accession>A0A1I6E6X5</accession>
<protein>
    <submittedName>
        <fullName evidence="2">DRTGG domain-containing protein</fullName>
    </submittedName>
</protein>
<dbReference type="InterPro" id="IPR028979">
    <property type="entry name" value="Ser_kin/Pase_Hpr-like_N_sf"/>
</dbReference>
<keyword evidence="3" id="KW-1185">Reference proteome</keyword>
<dbReference type="RefSeq" id="WP_092486046.1">
    <property type="nucleotide sequence ID" value="NZ_FOYM01000028.1"/>
</dbReference>
<organism evidence="2 3">
    <name type="scientific">Desulfoscipio geothermicus DSM 3669</name>
    <dbReference type="NCBI Taxonomy" id="1121426"/>
    <lineage>
        <taxon>Bacteria</taxon>
        <taxon>Bacillati</taxon>
        <taxon>Bacillota</taxon>
        <taxon>Clostridia</taxon>
        <taxon>Eubacteriales</taxon>
        <taxon>Desulfallaceae</taxon>
        <taxon>Desulfoscipio</taxon>
    </lineage>
</organism>
<evidence type="ECO:0000313" key="2">
    <source>
        <dbReference type="EMBL" id="SFR13494.1"/>
    </source>
</evidence>
<evidence type="ECO:0000259" key="1">
    <source>
        <dbReference type="Pfam" id="PF07085"/>
    </source>
</evidence>
<sequence>MNLWSKIIQSLQLTLLTDPQTLQRDIRGAYCGDLLSDVLAHASPGDLWITIHRHRNIVAVASLVNLSGIVITGGRTPETDTLETAEKEGLALFFTPLNNFQACGRIYALLSDYSIM</sequence>
<evidence type="ECO:0000313" key="3">
    <source>
        <dbReference type="Proteomes" id="UP000199584"/>
    </source>
</evidence>
<dbReference type="Proteomes" id="UP000199584">
    <property type="component" value="Unassembled WGS sequence"/>
</dbReference>